<dbReference type="PANTHER" id="PTHR22625">
    <property type="entry name" value="PLEXIN"/>
    <property type="match status" value="1"/>
</dbReference>
<dbReference type="GO" id="GO:0050772">
    <property type="term" value="P:positive regulation of axonogenesis"/>
    <property type="evidence" value="ECO:0007669"/>
    <property type="project" value="TreeGrafter"/>
</dbReference>
<dbReference type="Proteomes" id="UP000694523">
    <property type="component" value="Unplaced"/>
</dbReference>
<dbReference type="GO" id="GO:0017154">
    <property type="term" value="F:semaphorin receptor activity"/>
    <property type="evidence" value="ECO:0007669"/>
    <property type="project" value="InterPro"/>
</dbReference>
<dbReference type="PANTHER" id="PTHR22625:SF4">
    <property type="entry name" value="PLEXIN-C1"/>
    <property type="match status" value="1"/>
</dbReference>
<name>A0A8C6WVJ6_9GOBI</name>
<dbReference type="GO" id="GO:0005886">
    <property type="term" value="C:plasma membrane"/>
    <property type="evidence" value="ECO:0007669"/>
    <property type="project" value="TreeGrafter"/>
</dbReference>
<evidence type="ECO:0000259" key="1">
    <source>
        <dbReference type="Pfam" id="PF08337"/>
    </source>
</evidence>
<dbReference type="InterPro" id="IPR013548">
    <property type="entry name" value="Plexin_cytoplasmic_RasGAP_dom"/>
</dbReference>
<dbReference type="GO" id="GO:0030334">
    <property type="term" value="P:regulation of cell migration"/>
    <property type="evidence" value="ECO:0007669"/>
    <property type="project" value="TreeGrafter"/>
</dbReference>
<reference evidence="2" key="1">
    <citation type="submission" date="2025-08" db="UniProtKB">
        <authorList>
            <consortium name="Ensembl"/>
        </authorList>
    </citation>
    <scope>IDENTIFICATION</scope>
</reference>
<organism evidence="2 3">
    <name type="scientific">Neogobius melanostomus</name>
    <name type="common">round goby</name>
    <dbReference type="NCBI Taxonomy" id="47308"/>
    <lineage>
        <taxon>Eukaryota</taxon>
        <taxon>Metazoa</taxon>
        <taxon>Chordata</taxon>
        <taxon>Craniata</taxon>
        <taxon>Vertebrata</taxon>
        <taxon>Euteleostomi</taxon>
        <taxon>Actinopterygii</taxon>
        <taxon>Neopterygii</taxon>
        <taxon>Teleostei</taxon>
        <taxon>Neoteleostei</taxon>
        <taxon>Acanthomorphata</taxon>
        <taxon>Gobiaria</taxon>
        <taxon>Gobiiformes</taxon>
        <taxon>Gobioidei</taxon>
        <taxon>Gobiidae</taxon>
        <taxon>Benthophilinae</taxon>
        <taxon>Neogobiini</taxon>
        <taxon>Neogobius</taxon>
    </lineage>
</organism>
<dbReference type="Ensembl" id="ENSNMLT00000039097.1">
    <property type="protein sequence ID" value="ENSNMLP00000035114.1"/>
    <property type="gene ID" value="ENSNMLG00000021780.1"/>
</dbReference>
<reference evidence="2" key="2">
    <citation type="submission" date="2025-09" db="UniProtKB">
        <authorList>
            <consortium name="Ensembl"/>
        </authorList>
    </citation>
    <scope>IDENTIFICATION</scope>
</reference>
<evidence type="ECO:0000313" key="3">
    <source>
        <dbReference type="Proteomes" id="UP000694523"/>
    </source>
</evidence>
<dbReference type="GO" id="GO:0007162">
    <property type="term" value="P:negative regulation of cell adhesion"/>
    <property type="evidence" value="ECO:0007669"/>
    <property type="project" value="TreeGrafter"/>
</dbReference>
<dbReference type="GO" id="GO:0002116">
    <property type="term" value="C:semaphorin receptor complex"/>
    <property type="evidence" value="ECO:0007669"/>
    <property type="project" value="TreeGrafter"/>
</dbReference>
<dbReference type="SUPFAM" id="SSF48350">
    <property type="entry name" value="GTPase activation domain, GAP"/>
    <property type="match status" value="1"/>
</dbReference>
<dbReference type="Gene3D" id="1.10.506.10">
    <property type="entry name" value="GTPase Activation - p120gap, domain 1"/>
    <property type="match status" value="1"/>
</dbReference>
<dbReference type="AlphaFoldDB" id="A0A8C6WVJ6"/>
<dbReference type="InterPro" id="IPR031148">
    <property type="entry name" value="Plexin"/>
</dbReference>
<accession>A0A8C6WVJ6</accession>
<dbReference type="Pfam" id="PF08337">
    <property type="entry name" value="Plexin_cytopl"/>
    <property type="match status" value="1"/>
</dbReference>
<dbReference type="Gene3D" id="3.10.20.90">
    <property type="entry name" value="Phosphatidylinositol 3-kinase Catalytic Subunit, Chain A, domain 1"/>
    <property type="match status" value="1"/>
</dbReference>
<proteinExistence type="predicted"/>
<feature type="domain" description="Plexin cytoplasmic RasGAP" evidence="1">
    <location>
        <begin position="44"/>
        <end position="281"/>
    </location>
</feature>
<sequence>MKHYKIPDGATIKVLSRKAHAPLSSQGSIKGTNFAPSHLKQKHFSPCITENSILTSAHCSSDDQDFSGKYFHLIDPDIVEDLKTLERKKLKLKEVHLTKLLSTKVAVHSFVEKLFRCIWGLQQNKAPLSVKHFFDFLDAQAEEMRITDPDVLHIWKTNSLPLRFWVNILKNPQFVFDLEKSPHLDGCLSVIAQAFMDSFSLSDTQLGKHTPTNKLLYGKEMPKYKQEVRLYYKQIQDQPPVSDSEFRDFLQKESKKHENEFNEAAALKEIYIFIQRYFTEVTPRIIRMLKTLHHVKVAAPGGVTVIKEIQTKQNKTF</sequence>
<dbReference type="GO" id="GO:0008360">
    <property type="term" value="P:regulation of cell shape"/>
    <property type="evidence" value="ECO:0007669"/>
    <property type="project" value="TreeGrafter"/>
</dbReference>
<protein>
    <recommendedName>
        <fullName evidence="1">Plexin cytoplasmic RasGAP domain-containing protein</fullName>
    </recommendedName>
</protein>
<evidence type="ECO:0000313" key="2">
    <source>
        <dbReference type="Ensembl" id="ENSNMLP00000035114.1"/>
    </source>
</evidence>
<keyword evidence="3" id="KW-1185">Reference proteome</keyword>
<dbReference type="InterPro" id="IPR008936">
    <property type="entry name" value="Rho_GTPase_activation_prot"/>
</dbReference>